<evidence type="ECO:0000313" key="2">
    <source>
        <dbReference type="EMBL" id="MBO1266029.1"/>
    </source>
</evidence>
<dbReference type="EMBL" id="JAFNJU010000011">
    <property type="protein sequence ID" value="MBO1266029.1"/>
    <property type="molecule type" value="Genomic_DNA"/>
</dbReference>
<keyword evidence="1" id="KW-1133">Transmembrane helix</keyword>
<evidence type="ECO:0000313" key="3">
    <source>
        <dbReference type="Proteomes" id="UP000664218"/>
    </source>
</evidence>
<dbReference type="RefSeq" id="WP_207600551.1">
    <property type="nucleotide sequence ID" value="NZ_JAFNJU010000011.1"/>
</dbReference>
<dbReference type="InterPro" id="IPR012902">
    <property type="entry name" value="N_methyl_site"/>
</dbReference>
<organism evidence="2 3">
    <name type="scientific">Proteiniclasticum aestuarii</name>
    <dbReference type="NCBI Taxonomy" id="2817862"/>
    <lineage>
        <taxon>Bacteria</taxon>
        <taxon>Bacillati</taxon>
        <taxon>Bacillota</taxon>
        <taxon>Clostridia</taxon>
        <taxon>Eubacteriales</taxon>
        <taxon>Clostridiaceae</taxon>
        <taxon>Proteiniclasticum</taxon>
    </lineage>
</organism>
<feature type="transmembrane region" description="Helical" evidence="1">
    <location>
        <begin position="12"/>
        <end position="34"/>
    </location>
</feature>
<dbReference type="Proteomes" id="UP000664218">
    <property type="component" value="Unassembled WGS sequence"/>
</dbReference>
<dbReference type="AlphaFoldDB" id="A0A939HBC4"/>
<dbReference type="NCBIfam" id="TIGR02532">
    <property type="entry name" value="IV_pilin_GFxxxE"/>
    <property type="match status" value="1"/>
</dbReference>
<sequence>MNNKSVKNQGFSLLEVLIAMALVALIAVVSIPLFSFGQVKVKQGGDDSTQLFLAESRIETDDENISSYEQGQLMLNFEGEVIEVNIEIYKVTEGDISIRFFEYQK</sequence>
<accession>A0A939HBC4</accession>
<proteinExistence type="predicted"/>
<evidence type="ECO:0000256" key="1">
    <source>
        <dbReference type="SAM" id="Phobius"/>
    </source>
</evidence>
<comment type="caution">
    <text evidence="2">The sequence shown here is derived from an EMBL/GenBank/DDBJ whole genome shotgun (WGS) entry which is preliminary data.</text>
</comment>
<gene>
    <name evidence="2" type="ORF">J3A84_13405</name>
</gene>
<dbReference type="Pfam" id="PF07963">
    <property type="entry name" value="N_methyl"/>
    <property type="match status" value="1"/>
</dbReference>
<name>A0A939HBC4_9CLOT</name>
<dbReference type="PROSITE" id="PS00409">
    <property type="entry name" value="PROKAR_NTER_METHYL"/>
    <property type="match status" value="1"/>
</dbReference>
<keyword evidence="1" id="KW-0812">Transmembrane</keyword>
<keyword evidence="3" id="KW-1185">Reference proteome</keyword>
<protein>
    <submittedName>
        <fullName evidence="2">Prepilin-type N-terminal cleavage/methylation domain-containing protein</fullName>
    </submittedName>
</protein>
<keyword evidence="1" id="KW-0472">Membrane</keyword>
<reference evidence="2" key="1">
    <citation type="submission" date="2021-03" db="EMBL/GenBank/DDBJ databases">
        <title>Proteiniclasticum marinus sp. nov., isolated from tidal flat sediment.</title>
        <authorList>
            <person name="Namirimu T."/>
            <person name="Yang J.-A."/>
            <person name="Yang S.-H."/>
            <person name="Kim Y.-J."/>
            <person name="Kwon K.K."/>
        </authorList>
    </citation>
    <scope>NUCLEOTIDE SEQUENCE</scope>
    <source>
        <strain evidence="2">SCR006</strain>
    </source>
</reference>